<comment type="subcellular location">
    <subcellularLocation>
        <location evidence="1">Membrane</location>
        <topology evidence="1">Multi-pass membrane protein</topology>
    </subcellularLocation>
</comment>
<dbReference type="GO" id="GO:0099604">
    <property type="term" value="F:ligand-gated calcium channel activity"/>
    <property type="evidence" value="ECO:0007669"/>
    <property type="project" value="TreeGrafter"/>
</dbReference>
<evidence type="ECO:0000256" key="5">
    <source>
        <dbReference type="SAM" id="Phobius"/>
    </source>
</evidence>
<dbReference type="AlphaFoldDB" id="A0A8W8NK34"/>
<organism evidence="7 8">
    <name type="scientific">Magallana gigas</name>
    <name type="common">Pacific oyster</name>
    <name type="synonym">Crassostrea gigas</name>
    <dbReference type="NCBI Taxonomy" id="29159"/>
    <lineage>
        <taxon>Eukaryota</taxon>
        <taxon>Metazoa</taxon>
        <taxon>Spiralia</taxon>
        <taxon>Lophotrochozoa</taxon>
        <taxon>Mollusca</taxon>
        <taxon>Bivalvia</taxon>
        <taxon>Autobranchia</taxon>
        <taxon>Pteriomorphia</taxon>
        <taxon>Ostreida</taxon>
        <taxon>Ostreoidea</taxon>
        <taxon>Ostreidae</taxon>
        <taxon>Magallana</taxon>
    </lineage>
</organism>
<name>A0A8W8NK34_MAGGI</name>
<keyword evidence="8" id="KW-1185">Reference proteome</keyword>
<proteinExistence type="predicted"/>
<dbReference type="Pfam" id="PF00520">
    <property type="entry name" value="Ion_trans"/>
    <property type="match status" value="1"/>
</dbReference>
<keyword evidence="2 5" id="KW-0812">Transmembrane</keyword>
<keyword evidence="4 5" id="KW-0472">Membrane</keyword>
<evidence type="ECO:0000259" key="6">
    <source>
        <dbReference type="Pfam" id="PF00520"/>
    </source>
</evidence>
<feature type="domain" description="Ion transport" evidence="6">
    <location>
        <begin position="15"/>
        <end position="88"/>
    </location>
</feature>
<keyword evidence="3 5" id="KW-1133">Transmembrane helix</keyword>
<dbReference type="EnsemblMetazoa" id="G7491.1">
    <property type="protein sequence ID" value="G7491.1:cds"/>
    <property type="gene ID" value="G7491"/>
</dbReference>
<dbReference type="GO" id="GO:0005886">
    <property type="term" value="C:plasma membrane"/>
    <property type="evidence" value="ECO:0007669"/>
    <property type="project" value="TreeGrafter"/>
</dbReference>
<dbReference type="InterPro" id="IPR050927">
    <property type="entry name" value="TRPM"/>
</dbReference>
<dbReference type="InterPro" id="IPR005821">
    <property type="entry name" value="Ion_trans_dom"/>
</dbReference>
<sequence length="94" mass="11440">MENQSRSDRNYYRRMKRYFNDFWNVVDLLSYVLLIAAFAVRHMHPSQTFTVARRMFSLSLLVMYLRFLEVFLIHRKMGPTLIMIKEMLDDVNAR</sequence>
<protein>
    <recommendedName>
        <fullName evidence="6">Ion transport domain-containing protein</fullName>
    </recommendedName>
</protein>
<feature type="transmembrane region" description="Helical" evidence="5">
    <location>
        <begin position="55"/>
        <end position="73"/>
    </location>
</feature>
<feature type="transmembrane region" description="Helical" evidence="5">
    <location>
        <begin position="21"/>
        <end position="43"/>
    </location>
</feature>
<dbReference type="PANTHER" id="PTHR13800:SF12">
    <property type="entry name" value="TRANSIENT RECEPTOR POTENTIAL CATION CHANNEL SUBFAMILY M MEMBER-LIKE 2"/>
    <property type="match status" value="1"/>
</dbReference>
<dbReference type="Proteomes" id="UP000005408">
    <property type="component" value="Unassembled WGS sequence"/>
</dbReference>
<dbReference type="PANTHER" id="PTHR13800">
    <property type="entry name" value="TRANSIENT RECEPTOR POTENTIAL CATION CHANNEL, SUBFAMILY M, MEMBER 6"/>
    <property type="match status" value="1"/>
</dbReference>
<accession>A0A8W8NK34</accession>
<evidence type="ECO:0000313" key="7">
    <source>
        <dbReference type="EnsemblMetazoa" id="G7491.1:cds"/>
    </source>
</evidence>
<evidence type="ECO:0000313" key="8">
    <source>
        <dbReference type="Proteomes" id="UP000005408"/>
    </source>
</evidence>
<evidence type="ECO:0000256" key="4">
    <source>
        <dbReference type="ARBA" id="ARBA00023136"/>
    </source>
</evidence>
<evidence type="ECO:0000256" key="2">
    <source>
        <dbReference type="ARBA" id="ARBA00022692"/>
    </source>
</evidence>
<evidence type="ECO:0000256" key="1">
    <source>
        <dbReference type="ARBA" id="ARBA00004141"/>
    </source>
</evidence>
<evidence type="ECO:0000256" key="3">
    <source>
        <dbReference type="ARBA" id="ARBA00022989"/>
    </source>
</evidence>
<reference evidence="7" key="1">
    <citation type="submission" date="2022-08" db="UniProtKB">
        <authorList>
            <consortium name="EnsemblMetazoa"/>
        </authorList>
    </citation>
    <scope>IDENTIFICATION</scope>
    <source>
        <strain evidence="7">05x7-T-G4-1.051#20</strain>
    </source>
</reference>